<name>A0ABQ4GIV4_9ACTN</name>
<organism evidence="1 2">
    <name type="scientific">Microbispora siamensis</name>
    <dbReference type="NCBI Taxonomy" id="564413"/>
    <lineage>
        <taxon>Bacteria</taxon>
        <taxon>Bacillati</taxon>
        <taxon>Actinomycetota</taxon>
        <taxon>Actinomycetes</taxon>
        <taxon>Streptosporangiales</taxon>
        <taxon>Streptosporangiaceae</taxon>
        <taxon>Microbispora</taxon>
    </lineage>
</organism>
<proteinExistence type="predicted"/>
<protein>
    <submittedName>
        <fullName evidence="1">Uncharacterized protein</fullName>
    </submittedName>
</protein>
<accession>A0ABQ4GIV4</accession>
<dbReference type="RefSeq" id="WP_204048188.1">
    <property type="nucleotide sequence ID" value="NZ_BOOF01000009.1"/>
</dbReference>
<keyword evidence="2" id="KW-1185">Reference proteome</keyword>
<gene>
    <name evidence="1" type="ORF">Msi02_21670</name>
</gene>
<dbReference type="Proteomes" id="UP000660454">
    <property type="component" value="Unassembled WGS sequence"/>
</dbReference>
<reference evidence="1 2" key="1">
    <citation type="submission" date="2021-01" db="EMBL/GenBank/DDBJ databases">
        <title>Whole genome shotgun sequence of Microbispora siamensis NBRC 104113.</title>
        <authorList>
            <person name="Komaki H."/>
            <person name="Tamura T."/>
        </authorList>
    </citation>
    <scope>NUCLEOTIDE SEQUENCE [LARGE SCALE GENOMIC DNA]</scope>
    <source>
        <strain evidence="1 2">NBRC 104113</strain>
    </source>
</reference>
<sequence length="243" mass="25902">MGLNIVVGMLADLDESELDESELDDAEQDDLAGELCADFAAIGRVLAAAGLPAWSEPDAAAVEAAEFDMYGYGGLHTLRRLAVHLAESGELPPPAPVEAAAEDPLLKDVYSRGPRYGVEVDEGTRLIGSEREADGAYDHLVHHSDCEGFYVPVDFAPVLCTNEITGGWVGSSQRLLEECRRIAARLGLPDDLDPWGDEVSAAVEADAEGAEGWRRYGVESFTCLQVIAAARHSIVTGAAIVFC</sequence>
<dbReference type="EMBL" id="BOOF01000009">
    <property type="protein sequence ID" value="GIH61350.1"/>
    <property type="molecule type" value="Genomic_DNA"/>
</dbReference>
<evidence type="ECO:0000313" key="1">
    <source>
        <dbReference type="EMBL" id="GIH61350.1"/>
    </source>
</evidence>
<evidence type="ECO:0000313" key="2">
    <source>
        <dbReference type="Proteomes" id="UP000660454"/>
    </source>
</evidence>
<comment type="caution">
    <text evidence="1">The sequence shown here is derived from an EMBL/GenBank/DDBJ whole genome shotgun (WGS) entry which is preliminary data.</text>
</comment>